<accession>A0A183H7K1</accession>
<dbReference type="EMBL" id="UZAJ01002318">
    <property type="protein sequence ID" value="VDO36582.1"/>
    <property type="molecule type" value="Genomic_DNA"/>
</dbReference>
<dbReference type="Proteomes" id="UP000267606">
    <property type="component" value="Unassembled WGS sequence"/>
</dbReference>
<proteinExistence type="predicted"/>
<organism evidence="3">
    <name type="scientific">Onchocerca flexuosa</name>
    <dbReference type="NCBI Taxonomy" id="387005"/>
    <lineage>
        <taxon>Eukaryota</taxon>
        <taxon>Metazoa</taxon>
        <taxon>Ecdysozoa</taxon>
        <taxon>Nematoda</taxon>
        <taxon>Chromadorea</taxon>
        <taxon>Rhabditida</taxon>
        <taxon>Spirurina</taxon>
        <taxon>Spiruromorpha</taxon>
        <taxon>Filarioidea</taxon>
        <taxon>Onchocercidae</taxon>
        <taxon>Onchocerca</taxon>
    </lineage>
</organism>
<reference evidence="1 2" key="2">
    <citation type="submission" date="2018-11" db="EMBL/GenBank/DDBJ databases">
        <authorList>
            <consortium name="Pathogen Informatics"/>
        </authorList>
    </citation>
    <scope>NUCLEOTIDE SEQUENCE [LARGE SCALE GENOMIC DNA]</scope>
</reference>
<dbReference type="STRING" id="387005.A0A183H7K1"/>
<evidence type="ECO:0000313" key="1">
    <source>
        <dbReference type="EMBL" id="VDO36582.1"/>
    </source>
</evidence>
<evidence type="ECO:0000313" key="2">
    <source>
        <dbReference type="Proteomes" id="UP000267606"/>
    </source>
</evidence>
<dbReference type="WBParaSite" id="OFLC_0000346201-mRNA-1">
    <property type="protein sequence ID" value="OFLC_0000346201-mRNA-1"/>
    <property type="gene ID" value="OFLC_0000346201"/>
</dbReference>
<evidence type="ECO:0000313" key="3">
    <source>
        <dbReference type="WBParaSite" id="OFLC_0000346201-mRNA-1"/>
    </source>
</evidence>
<protein>
    <submittedName>
        <fullName evidence="3">YTH domain-containing protein</fullName>
    </submittedName>
</protein>
<reference evidence="3" key="1">
    <citation type="submission" date="2016-06" db="UniProtKB">
        <authorList>
            <consortium name="WormBaseParasite"/>
        </authorList>
    </citation>
    <scope>IDENTIFICATION</scope>
</reference>
<name>A0A183H7K1_9BILA</name>
<dbReference type="AlphaFoldDB" id="A0A183H7K1"/>
<gene>
    <name evidence="1" type="ORF">OFLC_LOCUS3463</name>
</gene>
<keyword evidence="2" id="KW-1185">Reference proteome</keyword>
<sequence length="105" mass="11435">MGAKSNGLNGKKGRGRFVFFKVPEYYPLEVNSALRSNNICTKYSLWQVAYGAAAFPPQSISGAQGTTDPNASVAVAATYQQYDPAALAQYQQKLFHSLPTEQGRK</sequence>